<evidence type="ECO:0000313" key="2">
    <source>
        <dbReference type="Proteomes" id="UP000069940"/>
    </source>
</evidence>
<organism evidence="1 2">
    <name type="scientific">Aedes albopictus</name>
    <name type="common">Asian tiger mosquito</name>
    <name type="synonym">Stegomyia albopicta</name>
    <dbReference type="NCBI Taxonomy" id="7160"/>
    <lineage>
        <taxon>Eukaryota</taxon>
        <taxon>Metazoa</taxon>
        <taxon>Ecdysozoa</taxon>
        <taxon>Arthropoda</taxon>
        <taxon>Hexapoda</taxon>
        <taxon>Insecta</taxon>
        <taxon>Pterygota</taxon>
        <taxon>Neoptera</taxon>
        <taxon>Endopterygota</taxon>
        <taxon>Diptera</taxon>
        <taxon>Nematocera</taxon>
        <taxon>Culicoidea</taxon>
        <taxon>Culicidae</taxon>
        <taxon>Culicinae</taxon>
        <taxon>Aedini</taxon>
        <taxon>Aedes</taxon>
        <taxon>Stegomyia</taxon>
    </lineage>
</organism>
<evidence type="ECO:0008006" key="3">
    <source>
        <dbReference type="Google" id="ProtNLM"/>
    </source>
</evidence>
<name>A0ABM1YK37_AEDAL</name>
<dbReference type="PANTHER" id="PTHR11439:SF463">
    <property type="entry name" value="REVERSE TRANSCRIPTASE TY1_COPIA-TYPE DOMAIN-CONTAINING PROTEIN"/>
    <property type="match status" value="1"/>
</dbReference>
<evidence type="ECO:0000313" key="1">
    <source>
        <dbReference type="EnsemblMetazoa" id="AALFPA23_009879.P13689"/>
    </source>
</evidence>
<dbReference type="Proteomes" id="UP000069940">
    <property type="component" value="Unassembled WGS sequence"/>
</dbReference>
<accession>A0ABM1YK37</accession>
<dbReference type="PANTHER" id="PTHR11439">
    <property type="entry name" value="GAG-POL-RELATED RETROTRANSPOSON"/>
    <property type="match status" value="1"/>
</dbReference>
<proteinExistence type="predicted"/>
<reference evidence="1" key="2">
    <citation type="submission" date="2025-05" db="UniProtKB">
        <authorList>
            <consortium name="EnsemblMetazoa"/>
        </authorList>
    </citation>
    <scope>IDENTIFICATION</scope>
    <source>
        <strain evidence="1">Foshan</strain>
    </source>
</reference>
<dbReference type="RefSeq" id="XP_062704135.1">
    <property type="nucleotide sequence ID" value="XM_062848151.1"/>
</dbReference>
<dbReference type="CDD" id="cd09272">
    <property type="entry name" value="RNase_HI_RT_Ty1"/>
    <property type="match status" value="1"/>
</dbReference>
<reference evidence="2" key="1">
    <citation type="journal article" date="2015" name="Proc. Natl. Acad. Sci. U.S.A.">
        <title>Genome sequence of the Asian Tiger mosquito, Aedes albopictus, reveals insights into its biology, genetics, and evolution.</title>
        <authorList>
            <person name="Chen X.G."/>
            <person name="Jiang X."/>
            <person name="Gu J."/>
            <person name="Xu M."/>
            <person name="Wu Y."/>
            <person name="Deng Y."/>
            <person name="Zhang C."/>
            <person name="Bonizzoni M."/>
            <person name="Dermauw W."/>
            <person name="Vontas J."/>
            <person name="Armbruster P."/>
            <person name="Huang X."/>
            <person name="Yang Y."/>
            <person name="Zhang H."/>
            <person name="He W."/>
            <person name="Peng H."/>
            <person name="Liu Y."/>
            <person name="Wu K."/>
            <person name="Chen J."/>
            <person name="Lirakis M."/>
            <person name="Topalis P."/>
            <person name="Van Leeuwen T."/>
            <person name="Hall A.B."/>
            <person name="Jiang X."/>
            <person name="Thorpe C."/>
            <person name="Mueller R.L."/>
            <person name="Sun C."/>
            <person name="Waterhouse R.M."/>
            <person name="Yan G."/>
            <person name="Tu Z.J."/>
            <person name="Fang X."/>
            <person name="James A.A."/>
        </authorList>
    </citation>
    <scope>NUCLEOTIDE SEQUENCE [LARGE SCALE GENOMIC DNA]</scope>
    <source>
        <strain evidence="2">Foshan</strain>
    </source>
</reference>
<dbReference type="EnsemblMetazoa" id="AALFPA23_009879.R13689">
    <property type="protein sequence ID" value="AALFPA23_009879.P13689"/>
    <property type="gene ID" value="AALFPA23_009879"/>
</dbReference>
<keyword evidence="2" id="KW-1185">Reference proteome</keyword>
<dbReference type="GeneID" id="134286526"/>
<sequence length="161" mass="18378">MEVRLKLEKGTEEKRTKHPYRELVGCRLTYVSLTTRPDIAAAVNYYSQYQSCPTDDHWIHLKRILRYIRGTLDLCLVYQADNAAATLEVFTDADWANDTSDRRSISGCIFKVLGCTVGWITRKQKTISLSSTEAELNALCNAACHQMWMVRLLKDLGCKLV</sequence>
<protein>
    <recommendedName>
        <fullName evidence="3">Reverse transcriptase Ty1/copia-type domain-containing protein</fullName>
    </recommendedName>
</protein>